<evidence type="ECO:0000313" key="3">
    <source>
        <dbReference type="Proteomes" id="UP000789752"/>
    </source>
</evidence>
<accession>A0ABM8U8C1</accession>
<protein>
    <recommendedName>
        <fullName evidence="4">DUF2459 domain-containing protein</fullName>
    </recommendedName>
</protein>
<keyword evidence="3" id="KW-1185">Reference proteome</keyword>
<organism evidence="2 3">
    <name type="scientific">Paraburkholderia gardini</name>
    <dbReference type="NCBI Taxonomy" id="2823469"/>
    <lineage>
        <taxon>Bacteria</taxon>
        <taxon>Pseudomonadati</taxon>
        <taxon>Pseudomonadota</taxon>
        <taxon>Betaproteobacteria</taxon>
        <taxon>Burkholderiales</taxon>
        <taxon>Burkholderiaceae</taxon>
        <taxon>Paraburkholderia</taxon>
    </lineage>
</organism>
<name>A0ABM8U8C1_9BURK</name>
<evidence type="ECO:0000313" key="2">
    <source>
        <dbReference type="EMBL" id="CAG4915437.1"/>
    </source>
</evidence>
<sequence length="271" mass="28697">MRVSHSSQPGIDRVSGDKGIGAKRGLLRKPGVSQDRRSVCWRRPLPCSSLLRIGRSCVIAWVAALAACSTVPLMPAAGPVTTTIVVARRAWHTDVCVRNEDAGPWVSALAQGFEGARFLCFGFGERQYVVTREHGVLTALSALFPSEAAILMTVLRDSPGAAFGSSSVITLGVSDAGLAGLRRFLQRSVQTDAAGGPVQLAEGPYPGSVFFAATGTYDALHTCNTWTSDALRSAGLPVRGAILFARDVMDDARQLTPESAAPLPTCRTLHH</sequence>
<proteinExistence type="predicted"/>
<dbReference type="InterPro" id="IPR011727">
    <property type="entry name" value="CHP02117"/>
</dbReference>
<comment type="caution">
    <text evidence="2">The sequence shown here is derived from an EMBL/GenBank/DDBJ whole genome shotgun (WGS) entry which is preliminary data.</text>
</comment>
<gene>
    <name evidence="2" type="ORF">R54767_04198</name>
</gene>
<feature type="region of interest" description="Disordered" evidence="1">
    <location>
        <begin position="1"/>
        <end position="25"/>
    </location>
</feature>
<evidence type="ECO:0000256" key="1">
    <source>
        <dbReference type="SAM" id="MobiDB-lite"/>
    </source>
</evidence>
<reference evidence="2 3" key="1">
    <citation type="submission" date="2021-04" db="EMBL/GenBank/DDBJ databases">
        <authorList>
            <person name="Vanwijnsberghe S."/>
        </authorList>
    </citation>
    <scope>NUCLEOTIDE SEQUENCE [LARGE SCALE GENOMIC DNA]</scope>
    <source>
        <strain evidence="2 3">LMG 32171</strain>
    </source>
</reference>
<dbReference type="Proteomes" id="UP000789752">
    <property type="component" value="Unassembled WGS sequence"/>
</dbReference>
<evidence type="ECO:0008006" key="4">
    <source>
        <dbReference type="Google" id="ProtNLM"/>
    </source>
</evidence>
<dbReference type="Pfam" id="PF09601">
    <property type="entry name" value="DUF2459"/>
    <property type="match status" value="1"/>
</dbReference>
<dbReference type="EMBL" id="CAJQYY010000027">
    <property type="protein sequence ID" value="CAG4915437.1"/>
    <property type="molecule type" value="Genomic_DNA"/>
</dbReference>